<dbReference type="RefSeq" id="WP_054429149.1">
    <property type="nucleotide sequence ID" value="NZ_CADIJR010000008.1"/>
</dbReference>
<evidence type="ECO:0000256" key="1">
    <source>
        <dbReference type="SAM" id="SignalP"/>
    </source>
</evidence>
<organism evidence="2 3">
    <name type="scientific">Achromobacter insuavis</name>
    <dbReference type="NCBI Taxonomy" id="1287735"/>
    <lineage>
        <taxon>Bacteria</taxon>
        <taxon>Pseudomonadati</taxon>
        <taxon>Pseudomonadota</taxon>
        <taxon>Betaproteobacteria</taxon>
        <taxon>Burkholderiales</taxon>
        <taxon>Alcaligenaceae</taxon>
        <taxon>Achromobacter</taxon>
    </lineage>
</organism>
<gene>
    <name evidence="2" type="ORF">LMG26845_01341</name>
</gene>
<name>A0A6J4ZKY8_9BURK</name>
<sequence>MQTALKLVAVSSIALALAACGSAKGSNKTNFSKAIQAYLDAQNGICANLPARELPSSWKGRTC</sequence>
<protein>
    <recommendedName>
        <fullName evidence="4">Lipoprotein</fullName>
    </recommendedName>
</protein>
<evidence type="ECO:0000313" key="2">
    <source>
        <dbReference type="EMBL" id="CAB3634036.1"/>
    </source>
</evidence>
<dbReference type="EMBL" id="CADIJR010000008">
    <property type="protein sequence ID" value="CAB3634036.1"/>
    <property type="molecule type" value="Genomic_DNA"/>
</dbReference>
<keyword evidence="1" id="KW-0732">Signal</keyword>
<dbReference type="PROSITE" id="PS51257">
    <property type="entry name" value="PROKAR_LIPOPROTEIN"/>
    <property type="match status" value="1"/>
</dbReference>
<dbReference type="AlphaFoldDB" id="A0A6J4ZKY8"/>
<reference evidence="2 3" key="1">
    <citation type="submission" date="2020-04" db="EMBL/GenBank/DDBJ databases">
        <authorList>
            <person name="De Canck E."/>
        </authorList>
    </citation>
    <scope>NUCLEOTIDE SEQUENCE [LARGE SCALE GENOMIC DNA]</scope>
    <source>
        <strain evidence="2 3">LMG 26845</strain>
    </source>
</reference>
<proteinExistence type="predicted"/>
<feature type="signal peptide" evidence="1">
    <location>
        <begin position="1"/>
        <end position="18"/>
    </location>
</feature>
<dbReference type="Proteomes" id="UP000507979">
    <property type="component" value="Unassembled WGS sequence"/>
</dbReference>
<feature type="chain" id="PRO_5026878502" description="Lipoprotein" evidence="1">
    <location>
        <begin position="19"/>
        <end position="63"/>
    </location>
</feature>
<keyword evidence="3" id="KW-1185">Reference proteome</keyword>
<accession>A0A6J4ZKY8</accession>
<dbReference type="GeneID" id="92897186"/>
<evidence type="ECO:0000313" key="3">
    <source>
        <dbReference type="Proteomes" id="UP000507979"/>
    </source>
</evidence>
<evidence type="ECO:0008006" key="4">
    <source>
        <dbReference type="Google" id="ProtNLM"/>
    </source>
</evidence>